<reference evidence="2 3" key="1">
    <citation type="submission" date="2017-05" db="EMBL/GenBank/DDBJ databases">
        <title>The Genome Sequence of Enterococcus sp. 10A9_DIV0425.</title>
        <authorList>
            <consortium name="The Broad Institute Genomics Platform"/>
            <consortium name="The Broad Institute Genomic Center for Infectious Diseases"/>
            <person name="Earl A."/>
            <person name="Manson A."/>
            <person name="Schwartman J."/>
            <person name="Gilmore M."/>
            <person name="Abouelleil A."/>
            <person name="Cao P."/>
            <person name="Chapman S."/>
            <person name="Cusick C."/>
            <person name="Shea T."/>
            <person name="Young S."/>
            <person name="Neafsey D."/>
            <person name="Nusbaum C."/>
            <person name="Birren B."/>
        </authorList>
    </citation>
    <scope>NUCLEOTIDE SEQUENCE [LARGE SCALE GENOMIC DNA]</scope>
    <source>
        <strain evidence="2 3">10A9_DIV0425</strain>
    </source>
</reference>
<feature type="compositionally biased region" description="Basic and acidic residues" evidence="1">
    <location>
        <begin position="70"/>
        <end position="92"/>
    </location>
</feature>
<dbReference type="EMBL" id="NGMO01000005">
    <property type="protein sequence ID" value="OTP06804.1"/>
    <property type="molecule type" value="Genomic_DNA"/>
</dbReference>
<sequence>MDKFKDELKEIATQAKINDSAFTTKVIGEELKAANVKIKDDAFKNILTPFTETSSTASTEDSATQTTESSETKSTDSTKASETKESTTDSTK</sequence>
<evidence type="ECO:0000313" key="3">
    <source>
        <dbReference type="Proteomes" id="UP000194933"/>
    </source>
</evidence>
<feature type="compositionally biased region" description="Low complexity" evidence="1">
    <location>
        <begin position="51"/>
        <end position="69"/>
    </location>
</feature>
<dbReference type="Proteomes" id="UP000194933">
    <property type="component" value="Unassembled WGS sequence"/>
</dbReference>
<accession>A0A242JV83</accession>
<organism evidence="2 3">
    <name type="scientific">Candidatus Enterococcus wittei</name>
    <dbReference type="NCBI Taxonomy" id="1987383"/>
    <lineage>
        <taxon>Bacteria</taxon>
        <taxon>Bacillati</taxon>
        <taxon>Bacillota</taxon>
        <taxon>Bacilli</taxon>
        <taxon>Lactobacillales</taxon>
        <taxon>Enterococcaceae</taxon>
        <taxon>Enterococcus</taxon>
    </lineage>
</organism>
<dbReference type="AlphaFoldDB" id="A0A242JV83"/>
<gene>
    <name evidence="2" type="ORF">A5844_002476</name>
</gene>
<name>A0A242JV83_9ENTE</name>
<evidence type="ECO:0000313" key="2">
    <source>
        <dbReference type="EMBL" id="OTP06804.1"/>
    </source>
</evidence>
<evidence type="ECO:0000256" key="1">
    <source>
        <dbReference type="SAM" id="MobiDB-lite"/>
    </source>
</evidence>
<protein>
    <submittedName>
        <fullName evidence="2">Uncharacterized protein</fullName>
    </submittedName>
</protein>
<keyword evidence="3" id="KW-1185">Reference proteome</keyword>
<proteinExistence type="predicted"/>
<comment type="caution">
    <text evidence="2">The sequence shown here is derived from an EMBL/GenBank/DDBJ whole genome shotgun (WGS) entry which is preliminary data.</text>
</comment>
<feature type="region of interest" description="Disordered" evidence="1">
    <location>
        <begin position="49"/>
        <end position="92"/>
    </location>
</feature>